<evidence type="ECO:0000256" key="1">
    <source>
        <dbReference type="ARBA" id="ARBA00005466"/>
    </source>
</evidence>
<dbReference type="GO" id="GO:0016491">
    <property type="term" value="F:oxidoreductase activity"/>
    <property type="evidence" value="ECO:0007669"/>
    <property type="project" value="UniProtKB-KW"/>
</dbReference>
<organism evidence="6 7">
    <name type="scientific">Aspergillus neoniger (strain CBS 115656)</name>
    <dbReference type="NCBI Taxonomy" id="1448310"/>
    <lineage>
        <taxon>Eukaryota</taxon>
        <taxon>Fungi</taxon>
        <taxon>Dikarya</taxon>
        <taxon>Ascomycota</taxon>
        <taxon>Pezizomycotina</taxon>
        <taxon>Eurotiomycetes</taxon>
        <taxon>Eurotiomycetidae</taxon>
        <taxon>Eurotiales</taxon>
        <taxon>Aspergillaceae</taxon>
        <taxon>Aspergillus</taxon>
        <taxon>Aspergillus subgen. Circumdati</taxon>
    </lineage>
</organism>
<protein>
    <submittedName>
        <fullName evidence="6">Oxidoreductase</fullName>
    </submittedName>
</protein>
<dbReference type="GeneID" id="37125500"/>
<dbReference type="InterPro" id="IPR016169">
    <property type="entry name" value="FAD-bd_PCMH_sub2"/>
</dbReference>
<evidence type="ECO:0000256" key="3">
    <source>
        <dbReference type="ARBA" id="ARBA00022827"/>
    </source>
</evidence>
<dbReference type="PANTHER" id="PTHR42973">
    <property type="entry name" value="BINDING OXIDOREDUCTASE, PUTATIVE (AFU_ORTHOLOGUE AFUA_1G17690)-RELATED"/>
    <property type="match status" value="1"/>
</dbReference>
<dbReference type="InterPro" id="IPR016166">
    <property type="entry name" value="FAD-bd_PCMH"/>
</dbReference>
<dbReference type="EMBL" id="KZ821455">
    <property type="protein sequence ID" value="PYH35827.1"/>
    <property type="molecule type" value="Genomic_DNA"/>
</dbReference>
<keyword evidence="3" id="KW-0274">FAD</keyword>
<feature type="domain" description="FAD-binding PCMH-type" evidence="5">
    <location>
        <begin position="43"/>
        <end position="216"/>
    </location>
</feature>
<dbReference type="OrthoDB" id="2151789at2759"/>
<evidence type="ECO:0000256" key="4">
    <source>
        <dbReference type="ARBA" id="ARBA00023002"/>
    </source>
</evidence>
<name>A0A318YPN1_ASPNB</name>
<keyword evidence="4" id="KW-0560">Oxidoreductase</keyword>
<dbReference type="InterPro" id="IPR006094">
    <property type="entry name" value="Oxid_FAD_bind_N"/>
</dbReference>
<gene>
    <name evidence="6" type="ORF">BO87DRAFT_375442</name>
</gene>
<proteinExistence type="inferred from homology"/>
<evidence type="ECO:0000259" key="5">
    <source>
        <dbReference type="PROSITE" id="PS51387"/>
    </source>
</evidence>
<evidence type="ECO:0000313" key="6">
    <source>
        <dbReference type="EMBL" id="PYH35827.1"/>
    </source>
</evidence>
<dbReference type="Gene3D" id="3.30.465.10">
    <property type="match status" value="1"/>
</dbReference>
<sequence>MAFASLGACCLGLHGLLGPNRTFFPGSAGYNASLSSYFSLQESEILPKCIISPIEVSEVSDSIRYLTTEDTTCGEFAIRSGGHAVFAGAANIASGVTIDLSALDTITINDDRTVTVGVGATWGDVYAALEPLNLMVAGGRDAPVGVGGLSTGGGMSYFSPRVGWTCDTVIDYEVVLANGSVVHANSQSNYDLLVALRGGSNNFGVVTHVQLSAFAQNKTIWAGRVYYSIDTIDEQLQATAAFSEPDTYDEFSSLVVSLAWTPTTGAVVSNNIVYTKPEANPSAFATFSTIPSLADSQGFKTITDVAAEGGALSPDGYRELWLVTTYHPDLETLNGTWHQWNSSLTGIERIPGLTWSLSLQPLPPAIYARHSTDNSLGLSKTSGSLMFVLLSATWDDEADDAQVNKMAQELIAGIEGRAKQTDAYHPFKYLNYAGEFQEPIASYGQDSVKFLQRVSRSFDPRGVFQSKVPGGFKIPRW</sequence>
<dbReference type="PROSITE" id="PS51387">
    <property type="entry name" value="FAD_PCMH"/>
    <property type="match status" value="1"/>
</dbReference>
<dbReference type="Pfam" id="PF01565">
    <property type="entry name" value="FAD_binding_4"/>
    <property type="match status" value="1"/>
</dbReference>
<evidence type="ECO:0000313" key="7">
    <source>
        <dbReference type="Proteomes" id="UP000247647"/>
    </source>
</evidence>
<reference evidence="6" key="1">
    <citation type="submission" date="2016-12" db="EMBL/GenBank/DDBJ databases">
        <title>The genomes of Aspergillus section Nigri reveals drivers in fungal speciation.</title>
        <authorList>
            <consortium name="DOE Joint Genome Institute"/>
            <person name="Vesth T.C."/>
            <person name="Nybo J."/>
            <person name="Theobald S."/>
            <person name="Brandl J."/>
            <person name="Frisvad J.C."/>
            <person name="Nielsen K.F."/>
            <person name="Lyhne E.K."/>
            <person name="Kogle M.E."/>
            <person name="Kuo A."/>
            <person name="Riley R."/>
            <person name="Clum A."/>
            <person name="Nolan M."/>
            <person name="Lipzen A."/>
            <person name="Salamov A."/>
            <person name="Henrissat B."/>
            <person name="Wiebenga A."/>
            <person name="De Vries R.P."/>
            <person name="Grigoriev I.V."/>
            <person name="Mortensen U.H."/>
            <person name="Andersen M.R."/>
            <person name="Baker S.E."/>
        </authorList>
    </citation>
    <scope>NUCLEOTIDE SEQUENCE [LARGE SCALE GENOMIC DNA]</scope>
    <source>
        <strain evidence="6">CBS 115656</strain>
    </source>
</reference>
<accession>A0A318YPN1</accession>
<dbReference type="GO" id="GO:0071949">
    <property type="term" value="F:FAD binding"/>
    <property type="evidence" value="ECO:0007669"/>
    <property type="project" value="InterPro"/>
</dbReference>
<keyword evidence="2" id="KW-0285">Flavoprotein</keyword>
<keyword evidence="7" id="KW-1185">Reference proteome</keyword>
<dbReference type="AlphaFoldDB" id="A0A318YPN1"/>
<dbReference type="SUPFAM" id="SSF56176">
    <property type="entry name" value="FAD-binding/transporter-associated domain-like"/>
    <property type="match status" value="1"/>
</dbReference>
<dbReference type="InterPro" id="IPR050416">
    <property type="entry name" value="FAD-linked_Oxidoreductase"/>
</dbReference>
<comment type="similarity">
    <text evidence="1">Belongs to the oxygen-dependent FAD-linked oxidoreductase family.</text>
</comment>
<dbReference type="Proteomes" id="UP000247647">
    <property type="component" value="Unassembled WGS sequence"/>
</dbReference>
<dbReference type="RefSeq" id="XP_025481305.1">
    <property type="nucleotide sequence ID" value="XM_025623044.1"/>
</dbReference>
<evidence type="ECO:0000256" key="2">
    <source>
        <dbReference type="ARBA" id="ARBA00022630"/>
    </source>
</evidence>
<dbReference type="InterPro" id="IPR036318">
    <property type="entry name" value="FAD-bd_PCMH-like_sf"/>
</dbReference>
<dbReference type="PANTHER" id="PTHR42973:SF22">
    <property type="entry name" value="FAD-BINDING PCMH-TYPE DOMAIN-CONTAINING PROTEIN-RELATED"/>
    <property type="match status" value="1"/>
</dbReference>